<name>A0A242MJW4_CABSO</name>
<evidence type="ECO:0000313" key="2">
    <source>
        <dbReference type="Proteomes" id="UP000195221"/>
    </source>
</evidence>
<evidence type="ECO:0000313" key="1">
    <source>
        <dbReference type="EMBL" id="OTP71451.1"/>
    </source>
</evidence>
<organism evidence="1 2">
    <name type="scientific">Caballeronia sordidicola</name>
    <name type="common">Burkholderia sordidicola</name>
    <dbReference type="NCBI Taxonomy" id="196367"/>
    <lineage>
        <taxon>Bacteria</taxon>
        <taxon>Pseudomonadati</taxon>
        <taxon>Pseudomonadota</taxon>
        <taxon>Betaproteobacteria</taxon>
        <taxon>Burkholderiales</taxon>
        <taxon>Burkholderiaceae</taxon>
        <taxon>Caballeronia</taxon>
    </lineage>
</organism>
<dbReference type="RefSeq" id="WP_075359063.1">
    <property type="nucleotide sequence ID" value="NZ_MSRG01000056.1"/>
</dbReference>
<dbReference type="EMBL" id="NBTZ01000101">
    <property type="protein sequence ID" value="OTP71451.1"/>
    <property type="molecule type" value="Genomic_DNA"/>
</dbReference>
<gene>
    <name evidence="1" type="ORF">PAMC26577_23660</name>
</gene>
<protein>
    <recommendedName>
        <fullName evidence="3">Glycosyltransferase</fullName>
    </recommendedName>
</protein>
<dbReference type="InterPro" id="IPR029044">
    <property type="entry name" value="Nucleotide-diphossugar_trans"/>
</dbReference>
<evidence type="ECO:0008006" key="3">
    <source>
        <dbReference type="Google" id="ProtNLM"/>
    </source>
</evidence>
<accession>A0A242MJW4</accession>
<reference evidence="1 2" key="1">
    <citation type="submission" date="2017-03" db="EMBL/GenBank/DDBJ databases">
        <title>Genome analysis of strain PAMC 26577.</title>
        <authorList>
            <person name="Oh H.-M."/>
            <person name="Yang J.-A."/>
        </authorList>
    </citation>
    <scope>NUCLEOTIDE SEQUENCE [LARGE SCALE GENOMIC DNA]</scope>
    <source>
        <strain evidence="1 2">PAMC 26577</strain>
    </source>
</reference>
<comment type="caution">
    <text evidence="1">The sequence shown here is derived from an EMBL/GenBank/DDBJ whole genome shotgun (WGS) entry which is preliminary data.</text>
</comment>
<sequence length="250" mass="28114">MAHHVLICLPTYGEEVHVNFAFSLLGLARELNNSGSTYELLHVASSQIIRARNFFANYFLNNPKFTHPLFLDTDMKFPAEAVIKLLEANKTVSGVAYPFRRFDLDRAITTGDTGLSMRDWLEKYADYTFAPLTNADGNFNFSDGFAEARHIGAGVFLAQREAFEVTQPFTECYLPPKQYESMIPNGKFYGFFDTIEEDGVYLGEDLSFCLRARQAGISIWALIDQTVAHYGASEVSGNYLRAMQLHGKLA</sequence>
<dbReference type="SUPFAM" id="SSF53448">
    <property type="entry name" value="Nucleotide-diphospho-sugar transferases"/>
    <property type="match status" value="1"/>
</dbReference>
<dbReference type="Proteomes" id="UP000195221">
    <property type="component" value="Unassembled WGS sequence"/>
</dbReference>
<dbReference type="AlphaFoldDB" id="A0A242MJW4"/>
<proteinExistence type="predicted"/>